<protein>
    <recommendedName>
        <fullName evidence="2">VanZ-like domain-containing protein</fullName>
    </recommendedName>
</protein>
<feature type="transmembrane region" description="Helical" evidence="1">
    <location>
        <begin position="142"/>
        <end position="163"/>
    </location>
</feature>
<dbReference type="PANTHER" id="PTHR36834:SF2">
    <property type="entry name" value="MEMBRANE PROTEIN"/>
    <property type="match status" value="1"/>
</dbReference>
<evidence type="ECO:0000313" key="4">
    <source>
        <dbReference type="Proteomes" id="UP000580568"/>
    </source>
</evidence>
<dbReference type="EMBL" id="BLZR01000001">
    <property type="protein sequence ID" value="GFP77182.1"/>
    <property type="molecule type" value="Genomic_DNA"/>
</dbReference>
<comment type="caution">
    <text evidence="3">The sequence shown here is derived from an EMBL/GenBank/DDBJ whole genome shotgun (WGS) entry which is preliminary data.</text>
</comment>
<feature type="transmembrane region" description="Helical" evidence="1">
    <location>
        <begin position="109"/>
        <end position="130"/>
    </location>
</feature>
<dbReference type="PANTHER" id="PTHR36834">
    <property type="entry name" value="MEMBRANE PROTEIN-RELATED"/>
    <property type="match status" value="1"/>
</dbReference>
<feature type="transmembrane region" description="Helical" evidence="1">
    <location>
        <begin position="175"/>
        <end position="196"/>
    </location>
</feature>
<evidence type="ECO:0000256" key="1">
    <source>
        <dbReference type="SAM" id="Phobius"/>
    </source>
</evidence>
<reference evidence="3 4" key="1">
    <citation type="submission" date="2020-07" db="EMBL/GenBank/DDBJ databases">
        <title>A new beta-1,3-glucan-decomposing anaerobic bacterium isolated from anoxic soil subjected to biological soil disinfestation.</title>
        <authorList>
            <person name="Ueki A."/>
            <person name="Tonouchi A."/>
        </authorList>
    </citation>
    <scope>NUCLEOTIDE SEQUENCE [LARGE SCALE GENOMIC DNA]</scope>
    <source>
        <strain evidence="3 4">TW1</strain>
    </source>
</reference>
<dbReference type="Pfam" id="PF04892">
    <property type="entry name" value="VanZ"/>
    <property type="match status" value="1"/>
</dbReference>
<dbReference type="RefSeq" id="WP_183278565.1">
    <property type="nucleotide sequence ID" value="NZ_BLZR01000001.1"/>
</dbReference>
<evidence type="ECO:0000313" key="3">
    <source>
        <dbReference type="EMBL" id="GFP77182.1"/>
    </source>
</evidence>
<gene>
    <name evidence="3" type="ORF">bsdtw1_03296</name>
</gene>
<feature type="transmembrane region" description="Helical" evidence="1">
    <location>
        <begin position="6"/>
        <end position="30"/>
    </location>
</feature>
<name>A0A6V8SKV8_9CLOT</name>
<dbReference type="InterPro" id="IPR006976">
    <property type="entry name" value="VanZ-like"/>
</dbReference>
<keyword evidence="1" id="KW-0812">Transmembrane</keyword>
<keyword evidence="1" id="KW-0472">Membrane</keyword>
<feature type="transmembrane region" description="Helical" evidence="1">
    <location>
        <begin position="51"/>
        <end position="70"/>
    </location>
</feature>
<sequence>MAKGYIFKGTILFITIIPIYLFVLCIRIFISKKSDKEISFRKELIRFIFTLYILAVAGVTLLPITIYFYGSPPIYDNVMSVNYVPFTDIARELSEMGQHNFSVAFQIKLLIKNVGGNFILLMPMGMLLPLLTSKVHSIKKSFILGFIVSLCIETMQFLENYSGLAFGRIVDIDDLILNSLGAAVGYCIFIFVSIFISKYKNSNNTLQN</sequence>
<accession>A0A6V8SKV8</accession>
<proteinExistence type="predicted"/>
<keyword evidence="4" id="KW-1185">Reference proteome</keyword>
<dbReference type="AlphaFoldDB" id="A0A6V8SKV8"/>
<dbReference type="Proteomes" id="UP000580568">
    <property type="component" value="Unassembled WGS sequence"/>
</dbReference>
<evidence type="ECO:0000259" key="2">
    <source>
        <dbReference type="Pfam" id="PF04892"/>
    </source>
</evidence>
<feature type="domain" description="VanZ-like" evidence="2">
    <location>
        <begin position="49"/>
        <end position="192"/>
    </location>
</feature>
<keyword evidence="1" id="KW-1133">Transmembrane helix</keyword>
<organism evidence="3 4">
    <name type="scientific">Clostridium fungisolvens</name>
    <dbReference type="NCBI Taxonomy" id="1604897"/>
    <lineage>
        <taxon>Bacteria</taxon>
        <taxon>Bacillati</taxon>
        <taxon>Bacillota</taxon>
        <taxon>Clostridia</taxon>
        <taxon>Eubacteriales</taxon>
        <taxon>Clostridiaceae</taxon>
        <taxon>Clostridium</taxon>
    </lineage>
</organism>
<dbReference type="InterPro" id="IPR053150">
    <property type="entry name" value="Teicoplanin_resist-assoc"/>
</dbReference>